<feature type="region of interest" description="Disordered" evidence="1">
    <location>
        <begin position="620"/>
        <end position="639"/>
    </location>
</feature>
<accession>A0A5C3L8G6</accession>
<dbReference type="Pfam" id="PF12937">
    <property type="entry name" value="F-box-like"/>
    <property type="match status" value="1"/>
</dbReference>
<organism evidence="3 4">
    <name type="scientific">Coprinopsis marcescibilis</name>
    <name type="common">Agaric fungus</name>
    <name type="synonym">Psathyrella marcescibilis</name>
    <dbReference type="NCBI Taxonomy" id="230819"/>
    <lineage>
        <taxon>Eukaryota</taxon>
        <taxon>Fungi</taxon>
        <taxon>Dikarya</taxon>
        <taxon>Basidiomycota</taxon>
        <taxon>Agaricomycotina</taxon>
        <taxon>Agaricomycetes</taxon>
        <taxon>Agaricomycetidae</taxon>
        <taxon>Agaricales</taxon>
        <taxon>Agaricineae</taxon>
        <taxon>Psathyrellaceae</taxon>
        <taxon>Coprinopsis</taxon>
    </lineage>
</organism>
<proteinExistence type="predicted"/>
<evidence type="ECO:0000259" key="2">
    <source>
        <dbReference type="Pfam" id="PF12937"/>
    </source>
</evidence>
<protein>
    <recommendedName>
        <fullName evidence="2">F-box domain-containing protein</fullName>
    </recommendedName>
</protein>
<reference evidence="3 4" key="1">
    <citation type="journal article" date="2019" name="Nat. Ecol. Evol.">
        <title>Megaphylogeny resolves global patterns of mushroom evolution.</title>
        <authorList>
            <person name="Varga T."/>
            <person name="Krizsan K."/>
            <person name="Foldi C."/>
            <person name="Dima B."/>
            <person name="Sanchez-Garcia M."/>
            <person name="Sanchez-Ramirez S."/>
            <person name="Szollosi G.J."/>
            <person name="Szarkandi J.G."/>
            <person name="Papp V."/>
            <person name="Albert L."/>
            <person name="Andreopoulos W."/>
            <person name="Angelini C."/>
            <person name="Antonin V."/>
            <person name="Barry K.W."/>
            <person name="Bougher N.L."/>
            <person name="Buchanan P."/>
            <person name="Buyck B."/>
            <person name="Bense V."/>
            <person name="Catcheside P."/>
            <person name="Chovatia M."/>
            <person name="Cooper J."/>
            <person name="Damon W."/>
            <person name="Desjardin D."/>
            <person name="Finy P."/>
            <person name="Geml J."/>
            <person name="Haridas S."/>
            <person name="Hughes K."/>
            <person name="Justo A."/>
            <person name="Karasinski D."/>
            <person name="Kautmanova I."/>
            <person name="Kiss B."/>
            <person name="Kocsube S."/>
            <person name="Kotiranta H."/>
            <person name="LaButti K.M."/>
            <person name="Lechner B.E."/>
            <person name="Liimatainen K."/>
            <person name="Lipzen A."/>
            <person name="Lukacs Z."/>
            <person name="Mihaltcheva S."/>
            <person name="Morgado L.N."/>
            <person name="Niskanen T."/>
            <person name="Noordeloos M.E."/>
            <person name="Ohm R.A."/>
            <person name="Ortiz-Santana B."/>
            <person name="Ovrebo C."/>
            <person name="Racz N."/>
            <person name="Riley R."/>
            <person name="Savchenko A."/>
            <person name="Shiryaev A."/>
            <person name="Soop K."/>
            <person name="Spirin V."/>
            <person name="Szebenyi C."/>
            <person name="Tomsovsky M."/>
            <person name="Tulloss R.E."/>
            <person name="Uehling J."/>
            <person name="Grigoriev I.V."/>
            <person name="Vagvolgyi C."/>
            <person name="Papp T."/>
            <person name="Martin F.M."/>
            <person name="Miettinen O."/>
            <person name="Hibbett D.S."/>
            <person name="Nagy L.G."/>
        </authorList>
    </citation>
    <scope>NUCLEOTIDE SEQUENCE [LARGE SCALE GENOMIC DNA]</scope>
    <source>
        <strain evidence="3 4">CBS 121175</strain>
    </source>
</reference>
<feature type="domain" description="F-box" evidence="2">
    <location>
        <begin position="49"/>
        <end position="104"/>
    </location>
</feature>
<keyword evidence="4" id="KW-1185">Reference proteome</keyword>
<dbReference type="InterPro" id="IPR032675">
    <property type="entry name" value="LRR_dom_sf"/>
</dbReference>
<dbReference type="OrthoDB" id="2884925at2759"/>
<dbReference type="Proteomes" id="UP000307440">
    <property type="component" value="Unassembled WGS sequence"/>
</dbReference>
<dbReference type="AlphaFoldDB" id="A0A5C3L8G6"/>
<sequence>MEQNIDNPVSSVAERYMDISQIDERSVALREELLKLQVRRNDLTSFSGRLPPEVLCRIFLECLSFDELSKKPPVRRVWLQLTQVCHQWREVALNYPRLWSDISFVSGFWARTSLQRSKAAPITVNSRTITAFPEAENSRVNLEIQEALKDALFQMYRIQTLSISSAPEICARQLLPLSAPPDSNQKVAAPLLECLKLSKCEIFTRHNETVVTLDDRFLNGGTPNLRTLKMDRIKLAWGPMRIFENLTSFIYENPRDTSPPLAPPFIEALSNMQELKYLRLDMVYPQFTDAGLDGRVAKLPALEQLLMKNGNADAYGGLLSHLALPTSTRITLQCWIARRPNTASGLRHLASTLSSSWLDAPLSSLSGESPIQLEYFRIRGEFTKEKPSDLLVKGWKSMDFEDADVVAVLCGDQQNQKQSAFCLDVAGDWPDVAQDPADFTDSNPNNAATAHDNFINENDVCPVRAVPLAGAKVLLLEGGMERAAIQRYLARLPFVHTVLCADKWSLFEFIGCLCVDPVFEVDEDPNDPDRIYRNRLDGNVRYFTNMVHLVIIGVKFNSELWGPVLKGLLYALVNERQRYGGQIQKISFVRCSGLKERHLTKFRKFVREVTWMEKPTEASSSSSSLTEAAQQADSVHVDL</sequence>
<evidence type="ECO:0000313" key="3">
    <source>
        <dbReference type="EMBL" id="TFK28932.1"/>
    </source>
</evidence>
<dbReference type="STRING" id="230819.A0A5C3L8G6"/>
<name>A0A5C3L8G6_COPMA</name>
<dbReference type="Gene3D" id="3.80.10.10">
    <property type="entry name" value="Ribonuclease Inhibitor"/>
    <property type="match status" value="1"/>
</dbReference>
<dbReference type="EMBL" id="ML210152">
    <property type="protein sequence ID" value="TFK28932.1"/>
    <property type="molecule type" value="Genomic_DNA"/>
</dbReference>
<evidence type="ECO:0000256" key="1">
    <source>
        <dbReference type="SAM" id="MobiDB-lite"/>
    </source>
</evidence>
<dbReference type="Gene3D" id="1.20.1280.50">
    <property type="match status" value="1"/>
</dbReference>
<gene>
    <name evidence="3" type="ORF">FA15DRAFT_632840</name>
</gene>
<evidence type="ECO:0000313" key="4">
    <source>
        <dbReference type="Proteomes" id="UP000307440"/>
    </source>
</evidence>
<dbReference type="InterPro" id="IPR001810">
    <property type="entry name" value="F-box_dom"/>
</dbReference>